<evidence type="ECO:0000313" key="1">
    <source>
        <dbReference type="EMBL" id="ORE02807.1"/>
    </source>
</evidence>
<dbReference type="Proteomes" id="UP000242414">
    <property type="component" value="Unassembled WGS sequence"/>
</dbReference>
<sequence length="138" mass="16195">MAAARTFSVRSANHGYKFLYLPLRRRLPIGQLRSRLRQLSINTRRVLSIHYPDRHLVALLIYNDYEAEFYPLDLRNLDYSDWDEANRTSVAHGLFLCCILHVLDYLKGSVKRAVAKFFANKGYIDRNELPEFFSIKKA</sequence>
<protein>
    <submittedName>
        <fullName evidence="1">Uncharacterized protein</fullName>
    </submittedName>
</protein>
<proteinExistence type="predicted"/>
<organism evidence="1">
    <name type="scientific">Rhizopus microsporus var. microsporus</name>
    <dbReference type="NCBI Taxonomy" id="86635"/>
    <lineage>
        <taxon>Eukaryota</taxon>
        <taxon>Fungi</taxon>
        <taxon>Fungi incertae sedis</taxon>
        <taxon>Mucoromycota</taxon>
        <taxon>Mucoromycotina</taxon>
        <taxon>Mucoromycetes</taxon>
        <taxon>Mucorales</taxon>
        <taxon>Mucorineae</taxon>
        <taxon>Rhizopodaceae</taxon>
        <taxon>Rhizopus</taxon>
    </lineage>
</organism>
<dbReference type="EMBL" id="KV922031">
    <property type="protein sequence ID" value="ORE02807.1"/>
    <property type="molecule type" value="Genomic_DNA"/>
</dbReference>
<dbReference type="OrthoDB" id="2206543at2759"/>
<accession>A0A1X0QST5</accession>
<dbReference type="VEuPathDB" id="FungiDB:BCV72DRAFT_338445"/>
<reference evidence="1" key="1">
    <citation type="journal article" date="2016" name="Proc. Natl. Acad. Sci. U.S.A.">
        <title>Lipid metabolic changes in an early divergent fungus govern the establishment of a mutualistic symbiosis with endobacteria.</title>
        <authorList>
            <person name="Lastovetsky O.A."/>
            <person name="Gaspar M.L."/>
            <person name="Mondo S.J."/>
            <person name="LaButti K.M."/>
            <person name="Sandor L."/>
            <person name="Grigoriev I.V."/>
            <person name="Henry S.A."/>
            <person name="Pawlowska T.E."/>
        </authorList>
    </citation>
    <scope>NUCLEOTIDE SEQUENCE [LARGE SCALE GENOMIC DNA]</scope>
    <source>
        <strain evidence="1">ATCC 52814</strain>
    </source>
</reference>
<gene>
    <name evidence="1" type="ORF">BCV72DRAFT_338445</name>
</gene>
<dbReference type="AlphaFoldDB" id="A0A1X0QST5"/>
<name>A0A1X0QST5_RHIZD</name>